<dbReference type="PANTHER" id="PTHR48079:SF6">
    <property type="entry name" value="NAD(P)-BINDING DOMAIN-CONTAINING PROTEIN-RELATED"/>
    <property type="match status" value="1"/>
</dbReference>
<dbReference type="EMBL" id="FOHK01000018">
    <property type="protein sequence ID" value="SET87805.1"/>
    <property type="molecule type" value="Genomic_DNA"/>
</dbReference>
<dbReference type="Gene3D" id="3.40.50.720">
    <property type="entry name" value="NAD(P)-binding Rossmann-like Domain"/>
    <property type="match status" value="1"/>
</dbReference>
<dbReference type="PANTHER" id="PTHR48079">
    <property type="entry name" value="PROTEIN YEEZ"/>
    <property type="match status" value="1"/>
</dbReference>
<dbReference type="STRING" id="349064.SAMN05660429_02947"/>
<dbReference type="GO" id="GO:0005737">
    <property type="term" value="C:cytoplasm"/>
    <property type="evidence" value="ECO:0007669"/>
    <property type="project" value="TreeGrafter"/>
</dbReference>
<accession>A0A1I0HVD6</accession>
<dbReference type="Proteomes" id="UP000199308">
    <property type="component" value="Unassembled WGS sequence"/>
</dbReference>
<protein>
    <submittedName>
        <fullName evidence="1">Nucleoside-diphosphate-sugar epimerase</fullName>
    </submittedName>
</protein>
<dbReference type="GO" id="GO:0004029">
    <property type="term" value="F:aldehyde dehydrogenase (NAD+) activity"/>
    <property type="evidence" value="ECO:0007669"/>
    <property type="project" value="TreeGrafter"/>
</dbReference>
<sequence>MSNVNNVSVTIIGCGWLGAPLAQALKSQQMGVNGTSRSDTGVAKLERQGIDAFECQLPLTEQAQMQFNDTIVIAITPGLKRGKKDYADNILSVCDMAKKTEKRIILVSSTGVFENHIGDVDEQTAPDLSSEKATLLNQAEQHVLNASEYNAVLRLSGLIGEDRHPGNFLRKAQTISATQAINLIHQQDAIGLLLKLIESPKLGGIFHGVSHCHLSKYEFYKMAAQSIGRQFNALPNNDDGKNRIVMDAITRDRLNYSYQVDDLVHWINN</sequence>
<dbReference type="SUPFAM" id="SSF51735">
    <property type="entry name" value="NAD(P)-binding Rossmann-fold domains"/>
    <property type="match status" value="1"/>
</dbReference>
<dbReference type="AlphaFoldDB" id="A0A1I0HVD6"/>
<dbReference type="InterPro" id="IPR036291">
    <property type="entry name" value="NAD(P)-bd_dom_sf"/>
</dbReference>
<proteinExistence type="predicted"/>
<evidence type="ECO:0000313" key="2">
    <source>
        <dbReference type="Proteomes" id="UP000199308"/>
    </source>
</evidence>
<organism evidence="1 2">
    <name type="scientific">Thalassotalea agarivorans</name>
    <name type="common">Thalassomonas agarivorans</name>
    <dbReference type="NCBI Taxonomy" id="349064"/>
    <lineage>
        <taxon>Bacteria</taxon>
        <taxon>Pseudomonadati</taxon>
        <taxon>Pseudomonadota</taxon>
        <taxon>Gammaproteobacteria</taxon>
        <taxon>Alteromonadales</taxon>
        <taxon>Colwelliaceae</taxon>
        <taxon>Thalassotalea</taxon>
    </lineage>
</organism>
<reference evidence="1 2" key="1">
    <citation type="submission" date="2016-10" db="EMBL/GenBank/DDBJ databases">
        <authorList>
            <person name="de Groot N.N."/>
        </authorList>
    </citation>
    <scope>NUCLEOTIDE SEQUENCE [LARGE SCALE GENOMIC DNA]</scope>
    <source>
        <strain evidence="1 2">DSM 19706</strain>
    </source>
</reference>
<name>A0A1I0HVD6_THASX</name>
<dbReference type="InterPro" id="IPR051783">
    <property type="entry name" value="NAD(P)-dependent_oxidoreduct"/>
</dbReference>
<gene>
    <name evidence="1" type="ORF">SAMN05660429_02947</name>
</gene>
<evidence type="ECO:0000313" key="1">
    <source>
        <dbReference type="EMBL" id="SET87805.1"/>
    </source>
</evidence>
<keyword evidence="2" id="KW-1185">Reference proteome</keyword>